<dbReference type="AlphaFoldDB" id="A0A9D1DU93"/>
<dbReference type="Proteomes" id="UP000824232">
    <property type="component" value="Unassembled WGS sequence"/>
</dbReference>
<reference evidence="1" key="2">
    <citation type="journal article" date="2021" name="PeerJ">
        <title>Extensive microbial diversity within the chicken gut microbiome revealed by metagenomics and culture.</title>
        <authorList>
            <person name="Gilroy R."/>
            <person name="Ravi A."/>
            <person name="Getino M."/>
            <person name="Pursley I."/>
            <person name="Horton D.L."/>
            <person name="Alikhan N.F."/>
            <person name="Baker D."/>
            <person name="Gharbi K."/>
            <person name="Hall N."/>
            <person name="Watson M."/>
            <person name="Adriaenssens E.M."/>
            <person name="Foster-Nyarko E."/>
            <person name="Jarju S."/>
            <person name="Secka A."/>
            <person name="Antonio M."/>
            <person name="Oren A."/>
            <person name="Chaudhuri R.R."/>
            <person name="La Ragione R."/>
            <person name="Hildebrand F."/>
            <person name="Pallen M.J."/>
        </authorList>
    </citation>
    <scope>NUCLEOTIDE SEQUENCE</scope>
    <source>
        <strain evidence="1">CHK184-20233</strain>
    </source>
</reference>
<evidence type="ECO:0000313" key="2">
    <source>
        <dbReference type="Proteomes" id="UP000824232"/>
    </source>
</evidence>
<reference evidence="1" key="1">
    <citation type="submission" date="2020-10" db="EMBL/GenBank/DDBJ databases">
        <authorList>
            <person name="Gilroy R."/>
        </authorList>
    </citation>
    <scope>NUCLEOTIDE SEQUENCE</scope>
    <source>
        <strain evidence="1">CHK184-20233</strain>
    </source>
</reference>
<protein>
    <submittedName>
        <fullName evidence="1">Uncharacterized protein</fullName>
    </submittedName>
</protein>
<organism evidence="1 2">
    <name type="scientific">Candidatus Onthousia excrementipullorum</name>
    <dbReference type="NCBI Taxonomy" id="2840884"/>
    <lineage>
        <taxon>Bacteria</taxon>
        <taxon>Bacillati</taxon>
        <taxon>Bacillota</taxon>
        <taxon>Bacilli</taxon>
        <taxon>Candidatus Onthousia</taxon>
    </lineage>
</organism>
<accession>A0A9D1DU93</accession>
<evidence type="ECO:0000313" key="1">
    <source>
        <dbReference type="EMBL" id="HIR59058.1"/>
    </source>
</evidence>
<sequence length="77" mass="8925">MKNDTIIYIDPILGIFTIQDLVNYLDSLILENQTNIDILDSILKSTELEETDIASILNKFDMKYNIKFIRDILTDSL</sequence>
<comment type="caution">
    <text evidence="1">The sequence shown here is derived from an EMBL/GenBank/DDBJ whole genome shotgun (WGS) entry which is preliminary data.</text>
</comment>
<gene>
    <name evidence="1" type="ORF">IAB38_03315</name>
</gene>
<name>A0A9D1DU93_9FIRM</name>
<proteinExistence type="predicted"/>
<dbReference type="EMBL" id="DVHC01000034">
    <property type="protein sequence ID" value="HIR59058.1"/>
    <property type="molecule type" value="Genomic_DNA"/>
</dbReference>